<accession>A0ABQ1VAH5</accession>
<dbReference type="Proteomes" id="UP000647339">
    <property type="component" value="Unassembled WGS sequence"/>
</dbReference>
<proteinExistence type="predicted"/>
<dbReference type="EMBL" id="BMIU01000031">
    <property type="protein sequence ID" value="GGF49075.1"/>
    <property type="molecule type" value="Genomic_DNA"/>
</dbReference>
<comment type="caution">
    <text evidence="1">The sequence shown here is derived from an EMBL/GenBank/DDBJ whole genome shotgun (WGS) entry which is preliminary data.</text>
</comment>
<evidence type="ECO:0000313" key="2">
    <source>
        <dbReference type="Proteomes" id="UP000647339"/>
    </source>
</evidence>
<gene>
    <name evidence="1" type="ORF">GCM10011339_42110</name>
</gene>
<reference evidence="2" key="1">
    <citation type="journal article" date="2019" name="Int. J. Syst. Evol. Microbiol.">
        <title>The Global Catalogue of Microorganisms (GCM) 10K type strain sequencing project: providing services to taxonomists for standard genome sequencing and annotation.</title>
        <authorList>
            <consortium name="The Broad Institute Genomics Platform"/>
            <consortium name="The Broad Institute Genome Sequencing Center for Infectious Disease"/>
            <person name="Wu L."/>
            <person name="Ma J."/>
        </authorList>
    </citation>
    <scope>NUCLEOTIDE SEQUENCE [LARGE SCALE GENOMIC DNA]</scope>
    <source>
        <strain evidence="2">CGMCC 1.15407</strain>
    </source>
</reference>
<sequence>MDNSSFKSEMNYQEKNGNSVFSTKESSSFDKWIILKDGKLEVRDNLGLIYTARQISN</sequence>
<organism evidence="1 2">
    <name type="scientific">Echinicola rosea</name>
    <dbReference type="NCBI Taxonomy" id="1807691"/>
    <lineage>
        <taxon>Bacteria</taxon>
        <taxon>Pseudomonadati</taxon>
        <taxon>Bacteroidota</taxon>
        <taxon>Cytophagia</taxon>
        <taxon>Cytophagales</taxon>
        <taxon>Cyclobacteriaceae</taxon>
        <taxon>Echinicola</taxon>
    </lineage>
</organism>
<protein>
    <submittedName>
        <fullName evidence="1">Uncharacterized protein</fullName>
    </submittedName>
</protein>
<keyword evidence="2" id="KW-1185">Reference proteome</keyword>
<evidence type="ECO:0000313" key="1">
    <source>
        <dbReference type="EMBL" id="GGF49075.1"/>
    </source>
</evidence>
<name>A0ABQ1VAH5_9BACT</name>